<dbReference type="PANTHER" id="PTHR12716:SF8">
    <property type="entry name" value="TRANSCRIPTION INITIATION FACTOR IIE SUBUNIT BETA"/>
    <property type="match status" value="1"/>
</dbReference>
<dbReference type="PROSITE" id="PS51351">
    <property type="entry name" value="TFIIE_BETA_C"/>
    <property type="match status" value="1"/>
</dbReference>
<dbReference type="EMBL" id="CP142730">
    <property type="protein sequence ID" value="WUR03631.1"/>
    <property type="molecule type" value="Genomic_DNA"/>
</dbReference>
<dbReference type="Pfam" id="PF02186">
    <property type="entry name" value="TFIIE_beta"/>
    <property type="match status" value="1"/>
</dbReference>
<dbReference type="GO" id="GO:0005673">
    <property type="term" value="C:transcription factor TFIIE complex"/>
    <property type="evidence" value="ECO:0007669"/>
    <property type="project" value="InterPro"/>
</dbReference>
<feature type="domain" description="TFIIE beta" evidence="1">
    <location>
        <begin position="1"/>
        <end position="71"/>
    </location>
</feature>
<dbReference type="RefSeq" id="XP_065329776.1">
    <property type="nucleotide sequence ID" value="XM_065473704.1"/>
</dbReference>
<dbReference type="GeneID" id="90541444"/>
<dbReference type="KEGG" id="vnx:VNE69_05220"/>
<dbReference type="AlphaFoldDB" id="A0AAX4JCQ1"/>
<dbReference type="InterPro" id="IPR016656">
    <property type="entry name" value="TFIIE-bsu"/>
</dbReference>
<keyword evidence="3" id="KW-1185">Reference proteome</keyword>
<accession>A0AAX4JCQ1</accession>
<dbReference type="PANTHER" id="PTHR12716">
    <property type="entry name" value="TRANSCRIPTION INITIATION FACTOR IIE, BETA SUBUNIT"/>
    <property type="match status" value="1"/>
</dbReference>
<evidence type="ECO:0000313" key="2">
    <source>
        <dbReference type="EMBL" id="WUR03631.1"/>
    </source>
</evidence>
<name>A0AAX4JCQ1_9MICR</name>
<proteinExistence type="predicted"/>
<dbReference type="Pfam" id="PF22254">
    <property type="entry name" value="TFA2_E-tether"/>
    <property type="match status" value="1"/>
</dbReference>
<protein>
    <submittedName>
        <fullName evidence="2">Transcription initiation factor IIE subunit beta (Tfa2)</fullName>
    </submittedName>
</protein>
<dbReference type="Proteomes" id="UP001334084">
    <property type="component" value="Chromosome 5"/>
</dbReference>
<gene>
    <name evidence="2" type="ORF">VNE69_05220</name>
</gene>
<reference evidence="2" key="1">
    <citation type="journal article" date="2024" name="BMC Genomics">
        <title>Functional annotation of a divergent genome using sequence and structure-based similarity.</title>
        <authorList>
            <person name="Svedberg D."/>
            <person name="Winiger R.R."/>
            <person name="Berg A."/>
            <person name="Sharma H."/>
            <person name="Tellgren-Roth C."/>
            <person name="Debrunner-Vossbrinck B.A."/>
            <person name="Vossbrinck C.R."/>
            <person name="Barandun J."/>
        </authorList>
    </citation>
    <scope>NUCLEOTIDE SEQUENCE</scope>
    <source>
        <strain evidence="2">Illinois isolate</strain>
    </source>
</reference>
<dbReference type="GO" id="GO:0001097">
    <property type="term" value="F:TFIIH-class transcription factor complex binding"/>
    <property type="evidence" value="ECO:0007669"/>
    <property type="project" value="TreeGrafter"/>
</dbReference>
<dbReference type="InterPro" id="IPR003166">
    <property type="entry name" value="TFIIE_bsu_DNA-bd"/>
</dbReference>
<dbReference type="GO" id="GO:0006367">
    <property type="term" value="P:transcription initiation at RNA polymerase II promoter"/>
    <property type="evidence" value="ECO:0007669"/>
    <property type="project" value="InterPro"/>
</dbReference>
<organism evidence="2 3">
    <name type="scientific">Vairimorpha necatrix</name>
    <dbReference type="NCBI Taxonomy" id="6039"/>
    <lineage>
        <taxon>Eukaryota</taxon>
        <taxon>Fungi</taxon>
        <taxon>Fungi incertae sedis</taxon>
        <taxon>Microsporidia</taxon>
        <taxon>Nosematidae</taxon>
        <taxon>Vairimorpha</taxon>
    </lineage>
</organism>
<dbReference type="InterPro" id="IPR054600">
    <property type="entry name" value="TFA2_E-tether"/>
</dbReference>
<sequence length="201" mass="23425">MQENDRHTNSYLHDILTFLKSTSGSVTFTDLYNKLKIDIHSNLRLLNALQSNEKIRIQNNLIEYLYTYNIKNKEDLVEIFKNKKEGIELVKLKDNPVDISGFLEDFLILKDNDGSEVVFYNELHIDKLDEELINLWRAVKIPGYQDMLSELNCAGLKSDKNEVVKRKIINKKAKSKKYRRNIKITNTHVKGLDLSGMDDHP</sequence>
<evidence type="ECO:0000259" key="1">
    <source>
        <dbReference type="PROSITE" id="PS51351"/>
    </source>
</evidence>
<evidence type="ECO:0000313" key="3">
    <source>
        <dbReference type="Proteomes" id="UP001334084"/>
    </source>
</evidence>